<dbReference type="PANTHER" id="PTHR14614">
    <property type="entry name" value="HEPATOCELLULAR CARCINOMA-ASSOCIATED ANTIGEN"/>
    <property type="match status" value="1"/>
</dbReference>
<dbReference type="STRING" id="706587.Desti_3269"/>
<keyword evidence="2" id="KW-1185">Reference proteome</keyword>
<proteinExistence type="predicted"/>
<dbReference type="Pfam" id="PF10294">
    <property type="entry name" value="Methyltransf_16"/>
    <property type="match status" value="1"/>
</dbReference>
<evidence type="ECO:0000313" key="1">
    <source>
        <dbReference type="EMBL" id="AFM25927.1"/>
    </source>
</evidence>
<sequence length="210" mass="23136">MKKGKIVVHPGCSEISIPVGENSIRMMVPGQEKDSSERLTFWWGITSAAIALAKHVQSFEIGGKQAIELGCGLGLAGVTAGLCGAEVLFTDFMPKALNFADKNARLNGLHNFATGFLDWEQPGSIGKFDLILGSEILYDYFFHGSLIELFRKILNPEGTILLADRKRLCVSRFIGRMNYAGFISEEFTEHVQVQGFPDQEISIFSLKLST</sequence>
<dbReference type="eggNOG" id="COG3897">
    <property type="taxonomic scope" value="Bacteria"/>
</dbReference>
<dbReference type="RefSeq" id="WP_014811061.1">
    <property type="nucleotide sequence ID" value="NC_018025.1"/>
</dbReference>
<dbReference type="InterPro" id="IPR029063">
    <property type="entry name" value="SAM-dependent_MTases_sf"/>
</dbReference>
<dbReference type="AlphaFoldDB" id="I4C8N6"/>
<dbReference type="SUPFAM" id="SSF53335">
    <property type="entry name" value="S-adenosyl-L-methionine-dependent methyltransferases"/>
    <property type="match status" value="1"/>
</dbReference>
<keyword evidence="1" id="KW-0808">Transferase</keyword>
<dbReference type="Gene3D" id="3.40.50.150">
    <property type="entry name" value="Vaccinia Virus protein VP39"/>
    <property type="match status" value="1"/>
</dbReference>
<dbReference type="GO" id="GO:0032259">
    <property type="term" value="P:methylation"/>
    <property type="evidence" value="ECO:0007669"/>
    <property type="project" value="UniProtKB-KW"/>
</dbReference>
<accession>I4C8N6</accession>
<dbReference type="EMBL" id="CP003360">
    <property type="protein sequence ID" value="AFM25927.1"/>
    <property type="molecule type" value="Genomic_DNA"/>
</dbReference>
<dbReference type="PANTHER" id="PTHR14614:SF132">
    <property type="entry name" value="PROTEIN-LYSINE METHYLTRANSFERASE C42C1.13"/>
    <property type="match status" value="1"/>
</dbReference>
<protein>
    <submittedName>
        <fullName evidence="1">Putative methyltransferase</fullName>
    </submittedName>
</protein>
<name>I4C8N6_DESTA</name>
<dbReference type="GO" id="GO:0008168">
    <property type="term" value="F:methyltransferase activity"/>
    <property type="evidence" value="ECO:0007669"/>
    <property type="project" value="UniProtKB-KW"/>
</dbReference>
<keyword evidence="1" id="KW-0489">Methyltransferase</keyword>
<dbReference type="HOGENOM" id="CLU_082963_2_1_7"/>
<gene>
    <name evidence="1" type="ordered locus">Desti_3269</name>
</gene>
<organism evidence="1 2">
    <name type="scientific">Desulfomonile tiedjei (strain ATCC 49306 / DSM 6799 / DCB-1)</name>
    <dbReference type="NCBI Taxonomy" id="706587"/>
    <lineage>
        <taxon>Bacteria</taxon>
        <taxon>Pseudomonadati</taxon>
        <taxon>Thermodesulfobacteriota</taxon>
        <taxon>Desulfomonilia</taxon>
        <taxon>Desulfomonilales</taxon>
        <taxon>Desulfomonilaceae</taxon>
        <taxon>Desulfomonile</taxon>
    </lineage>
</organism>
<evidence type="ECO:0000313" key="2">
    <source>
        <dbReference type="Proteomes" id="UP000006055"/>
    </source>
</evidence>
<dbReference type="Proteomes" id="UP000006055">
    <property type="component" value="Chromosome"/>
</dbReference>
<dbReference type="KEGG" id="dti:Desti_3269"/>
<reference evidence="2" key="1">
    <citation type="submission" date="2012-06" db="EMBL/GenBank/DDBJ databases">
        <title>Complete sequence of chromosome of Desulfomonile tiedjei DSM 6799.</title>
        <authorList>
            <person name="Lucas S."/>
            <person name="Copeland A."/>
            <person name="Lapidus A."/>
            <person name="Glavina del Rio T."/>
            <person name="Dalin E."/>
            <person name="Tice H."/>
            <person name="Bruce D."/>
            <person name="Goodwin L."/>
            <person name="Pitluck S."/>
            <person name="Peters L."/>
            <person name="Ovchinnikova G."/>
            <person name="Zeytun A."/>
            <person name="Lu M."/>
            <person name="Kyrpides N."/>
            <person name="Mavromatis K."/>
            <person name="Ivanova N."/>
            <person name="Brettin T."/>
            <person name="Detter J.C."/>
            <person name="Han C."/>
            <person name="Larimer F."/>
            <person name="Land M."/>
            <person name="Hauser L."/>
            <person name="Markowitz V."/>
            <person name="Cheng J.-F."/>
            <person name="Hugenholtz P."/>
            <person name="Woyke T."/>
            <person name="Wu D."/>
            <person name="Spring S."/>
            <person name="Schroeder M."/>
            <person name="Brambilla E."/>
            <person name="Klenk H.-P."/>
            <person name="Eisen J.A."/>
        </authorList>
    </citation>
    <scope>NUCLEOTIDE SEQUENCE [LARGE SCALE GENOMIC DNA]</scope>
    <source>
        <strain evidence="2">ATCC 49306 / DSM 6799 / DCB-1</strain>
    </source>
</reference>
<dbReference type="OrthoDB" id="5450760at2"/>
<dbReference type="InterPro" id="IPR019410">
    <property type="entry name" value="Methyltransf_16"/>
</dbReference>